<dbReference type="Proteomes" id="UP001301012">
    <property type="component" value="Unassembled WGS sequence"/>
</dbReference>
<dbReference type="EMBL" id="JASKYM010000001">
    <property type="protein sequence ID" value="MDK2562211.1"/>
    <property type="molecule type" value="Genomic_DNA"/>
</dbReference>
<evidence type="ECO:0000313" key="7">
    <source>
        <dbReference type="EMBL" id="MDK2562211.1"/>
    </source>
</evidence>
<evidence type="ECO:0000256" key="4">
    <source>
        <dbReference type="ARBA" id="ARBA00023172"/>
    </source>
</evidence>
<keyword evidence="8" id="KW-1185">Reference proteome</keyword>
<evidence type="ECO:0000256" key="1">
    <source>
        <dbReference type="ARBA" id="ARBA00008761"/>
    </source>
</evidence>
<keyword evidence="2" id="KW-0815">Transposition</keyword>
<dbReference type="InterPro" id="IPR010095">
    <property type="entry name" value="Cas12f1-like_TNB"/>
</dbReference>
<organism evidence="7 8">
    <name type="scientific">Romboutsia sedimentorum</name>
    <dbReference type="NCBI Taxonomy" id="1368474"/>
    <lineage>
        <taxon>Bacteria</taxon>
        <taxon>Bacillati</taxon>
        <taxon>Bacillota</taxon>
        <taxon>Clostridia</taxon>
        <taxon>Peptostreptococcales</taxon>
        <taxon>Peptostreptococcaceae</taxon>
        <taxon>Romboutsia</taxon>
    </lineage>
</organism>
<dbReference type="NCBIfam" id="TIGR01766">
    <property type="entry name" value="IS200/IS605 family accessory protein TnpB-like domain"/>
    <property type="match status" value="1"/>
</dbReference>
<proteinExistence type="inferred from homology"/>
<keyword evidence="3" id="KW-0238">DNA-binding</keyword>
<dbReference type="RefSeq" id="WP_284131193.1">
    <property type="nucleotide sequence ID" value="NZ_JASKYM010000001.1"/>
</dbReference>
<evidence type="ECO:0000313" key="8">
    <source>
        <dbReference type="Proteomes" id="UP001301012"/>
    </source>
</evidence>
<feature type="domain" description="Probable transposase IS891/IS1136/IS1341" evidence="5">
    <location>
        <begin position="244"/>
        <end position="349"/>
    </location>
</feature>
<protein>
    <submittedName>
        <fullName evidence="7">Transposase</fullName>
    </submittedName>
</protein>
<evidence type="ECO:0000259" key="5">
    <source>
        <dbReference type="Pfam" id="PF01385"/>
    </source>
</evidence>
<dbReference type="Pfam" id="PF07282">
    <property type="entry name" value="Cas12f1-like_TNB"/>
    <property type="match status" value="1"/>
</dbReference>
<dbReference type="Pfam" id="PF01385">
    <property type="entry name" value="OrfB_IS605"/>
    <property type="match status" value="1"/>
</dbReference>
<evidence type="ECO:0000256" key="2">
    <source>
        <dbReference type="ARBA" id="ARBA00022578"/>
    </source>
</evidence>
<feature type="domain" description="Cas12f1-like TNB" evidence="6">
    <location>
        <begin position="368"/>
        <end position="439"/>
    </location>
</feature>
<keyword evidence="4" id="KW-0233">DNA recombination</keyword>
<comment type="caution">
    <text evidence="7">The sequence shown here is derived from an EMBL/GenBank/DDBJ whole genome shotgun (WGS) entry which is preliminary data.</text>
</comment>
<reference evidence="7 8" key="1">
    <citation type="submission" date="2023-05" db="EMBL/GenBank/DDBJ databases">
        <title>Rombocin, a short stable natural nisin variant, displays selective antimicrobial activity against Listeria monocytogenes and employs dual mode of action to kill target bacterial strains.</title>
        <authorList>
            <person name="Wambui J."/>
            <person name="Stephan R."/>
            <person name="Kuipers O.P."/>
        </authorList>
    </citation>
    <scope>NUCLEOTIDE SEQUENCE [LARGE SCALE GENOMIC DNA]</scope>
    <source>
        <strain evidence="7 8">RC002</strain>
    </source>
</reference>
<evidence type="ECO:0000256" key="3">
    <source>
        <dbReference type="ARBA" id="ARBA00023125"/>
    </source>
</evidence>
<dbReference type="NCBIfam" id="NF040570">
    <property type="entry name" value="guided_TnpB"/>
    <property type="match status" value="1"/>
</dbReference>
<dbReference type="InterPro" id="IPR001959">
    <property type="entry name" value="Transposase"/>
</dbReference>
<evidence type="ECO:0000259" key="6">
    <source>
        <dbReference type="Pfam" id="PF07282"/>
    </source>
</evidence>
<gene>
    <name evidence="7" type="ORF">QOZ84_01515</name>
</gene>
<sequence length="465" mass="54773">MINKVNRVEQHIISKNHTLYKNIDRYCFLSKNLYNYSNYMIRQVFIITSKLSKEEEISQEQKVFLENINKKVDEFNKLKKLNYEKSRLKHLKENKEFKKKLIQLDYFTKDKKYLGYDFLEFLVKEDIDYKSMMSQCSQQNLRLLDKNWISFFESIKDYKNNKSKYKGVPKLPNYKKKDGRYITIFTNQNCKHKDNFIIFPKCFDTYKLKTKIKGKLQQVRITPRGSNYLLEVVYSLIVNYENIESKNICGIDMGVNNLATLTNNIGKSPIVINGKVLKSINQYYNKSKAKIISDLMKRHNKNWSNKLGKLNTKRNNKIKDYMHKCSKKIIDYCLEHELDTIVIGNNKEWKQEVCMSKKNNQNFVQIPFDMLIKMIKYKGYDANIKVILSEESYTSGTSFLDGEEPIKGFYNKSRRIKRGLFKSNEGILINSDVNGSYQIIKKVVPKAFANGIEGVGLHPVRVNIV</sequence>
<accession>A0ABT7E5M7</accession>
<comment type="similarity">
    <text evidence="1">In the C-terminal section; belongs to the transposase 35 family.</text>
</comment>
<name>A0ABT7E5M7_9FIRM</name>